<accession>A0ABV9G3W3</accession>
<evidence type="ECO:0000313" key="2">
    <source>
        <dbReference type="EMBL" id="MFC4608991.1"/>
    </source>
</evidence>
<evidence type="ECO:0008006" key="4">
    <source>
        <dbReference type="Google" id="ProtNLM"/>
    </source>
</evidence>
<name>A0ABV9G3W3_9ACTN</name>
<organism evidence="2 3">
    <name type="scientific">Streptomyces maoxianensis</name>
    <dbReference type="NCBI Taxonomy" id="1459942"/>
    <lineage>
        <taxon>Bacteria</taxon>
        <taxon>Bacillati</taxon>
        <taxon>Actinomycetota</taxon>
        <taxon>Actinomycetes</taxon>
        <taxon>Kitasatosporales</taxon>
        <taxon>Streptomycetaceae</taxon>
        <taxon>Streptomyces</taxon>
    </lineage>
</organism>
<proteinExistence type="predicted"/>
<dbReference type="Proteomes" id="UP001595993">
    <property type="component" value="Unassembled WGS sequence"/>
</dbReference>
<reference evidence="3" key="1">
    <citation type="journal article" date="2019" name="Int. J. Syst. Evol. Microbiol.">
        <title>The Global Catalogue of Microorganisms (GCM) 10K type strain sequencing project: providing services to taxonomists for standard genome sequencing and annotation.</title>
        <authorList>
            <consortium name="The Broad Institute Genomics Platform"/>
            <consortium name="The Broad Institute Genome Sequencing Center for Infectious Disease"/>
            <person name="Wu L."/>
            <person name="Ma J."/>
        </authorList>
    </citation>
    <scope>NUCLEOTIDE SEQUENCE [LARGE SCALE GENOMIC DNA]</scope>
    <source>
        <strain evidence="3">CGMCC 4.7139</strain>
    </source>
</reference>
<feature type="region of interest" description="Disordered" evidence="1">
    <location>
        <begin position="306"/>
        <end position="365"/>
    </location>
</feature>
<dbReference type="SUPFAM" id="SSF53300">
    <property type="entry name" value="vWA-like"/>
    <property type="match status" value="1"/>
</dbReference>
<feature type="compositionally biased region" description="Low complexity" evidence="1">
    <location>
        <begin position="306"/>
        <end position="333"/>
    </location>
</feature>
<dbReference type="Gene3D" id="3.40.50.410">
    <property type="entry name" value="von Willebrand factor, type A domain"/>
    <property type="match status" value="1"/>
</dbReference>
<comment type="caution">
    <text evidence="2">The sequence shown here is derived from an EMBL/GenBank/DDBJ whole genome shotgun (WGS) entry which is preliminary data.</text>
</comment>
<gene>
    <name evidence="2" type="ORF">ACFO9E_14370</name>
</gene>
<evidence type="ECO:0000313" key="3">
    <source>
        <dbReference type="Proteomes" id="UP001595993"/>
    </source>
</evidence>
<sequence length="587" mass="63066">MTVSLILNDRPIPRSQVGALPNLPPSVAIVYPVEGAPWEVETVRTRSQRWFGKNRACYAVDLSDHRRSAKLTETPLTCQDGGHRFEAKIDVGFRVHDPVRLVRGNVQDALSVIYGCLTHQMRLYAAEFPITEALAAQTRMNGAFAQDMQLTEGITIYHCTIQLEPDAASREFIRRLRQAEREDALGLHSNKAAVGQAWHTESIKDIEHQARIAREEQERKVLAGVQLDFESLVREHLTKHPNDTQEAMGLLLRLEESRAGQVEIQEQRHVEMVKYLIDKGVVRDVDLPGVRNGVLGAGVAGVLSPSGQASAPGPAPAIGPGRHAAGAHGHLAGTQGGGAPSAIPQSRSAPVRTWGDAGAQPATPAAGAPATGLVPVYVVLDASAAAAGCATELANALRSLQTLLANSPDVAAAVRLSVLSYADTAEVLLPLTEVTWQTGIPDLRGGPGCRYAPAFRRLLDLVPLETERLKQQVARVLRPVVFLLAVGEAEDAPQWGDVRAELMRHKYHPHLVACGIGDVRGHTVERLASRPELGVVALPGADLAQSAVQFSVLLQNTVLHLGRSALAGGMELRLDCPQGLTPVKNVQ</sequence>
<dbReference type="InterPro" id="IPR036465">
    <property type="entry name" value="vWFA_dom_sf"/>
</dbReference>
<keyword evidence="3" id="KW-1185">Reference proteome</keyword>
<protein>
    <recommendedName>
        <fullName evidence="4">VWA domain-containing protein</fullName>
    </recommendedName>
</protein>
<dbReference type="EMBL" id="JBHSFE010000011">
    <property type="protein sequence ID" value="MFC4608991.1"/>
    <property type="molecule type" value="Genomic_DNA"/>
</dbReference>
<evidence type="ECO:0000256" key="1">
    <source>
        <dbReference type="SAM" id="MobiDB-lite"/>
    </source>
</evidence>
<dbReference type="RefSeq" id="WP_381195191.1">
    <property type="nucleotide sequence ID" value="NZ_JBHSFE010000011.1"/>
</dbReference>